<comment type="caution">
    <text evidence="3">The sequence shown here is derived from an EMBL/GenBank/DDBJ whole genome shotgun (WGS) entry which is preliminary data.</text>
</comment>
<dbReference type="EMBL" id="JACWFH010000012">
    <property type="protein sequence ID" value="MBY0097303.1"/>
    <property type="molecule type" value="Genomic_DNA"/>
</dbReference>
<evidence type="ECO:0000313" key="4">
    <source>
        <dbReference type="Proteomes" id="UP000769780"/>
    </source>
</evidence>
<proteinExistence type="predicted"/>
<evidence type="ECO:0000259" key="2">
    <source>
        <dbReference type="PROSITE" id="PS00028"/>
    </source>
</evidence>
<dbReference type="PROSITE" id="PS00028">
    <property type="entry name" value="ZINC_FINGER_C2H2_1"/>
    <property type="match status" value="1"/>
</dbReference>
<organism evidence="3 4">
    <name type="scientific">Mesobacillus maritimus</name>
    <dbReference type="NCBI Taxonomy" id="1643336"/>
    <lineage>
        <taxon>Bacteria</taxon>
        <taxon>Bacillati</taxon>
        <taxon>Bacillota</taxon>
        <taxon>Bacilli</taxon>
        <taxon>Bacillales</taxon>
        <taxon>Bacillaceae</taxon>
        <taxon>Mesobacillus</taxon>
    </lineage>
</organism>
<gene>
    <name evidence="3" type="ORF">H0185_10905</name>
</gene>
<dbReference type="Proteomes" id="UP000769780">
    <property type="component" value="Unassembled WGS sequence"/>
</dbReference>
<protein>
    <recommendedName>
        <fullName evidence="2">C2H2-type domain-containing protein</fullName>
    </recommendedName>
</protein>
<evidence type="ECO:0000313" key="3">
    <source>
        <dbReference type="EMBL" id="MBY0097303.1"/>
    </source>
</evidence>
<reference evidence="3 4" key="1">
    <citation type="submission" date="2020-07" db="EMBL/GenBank/DDBJ databases">
        <title>Fungal Genomes of the International Space Station.</title>
        <authorList>
            <person name="Seuylemezian A."/>
            <person name="Singh N.K."/>
            <person name="Wood J."/>
            <person name="Venkateswaran K."/>
        </authorList>
    </citation>
    <scope>NUCLEOTIDE SEQUENCE [LARGE SCALE GENOMIC DNA]</scope>
    <source>
        <strain evidence="3 4">PL-B2</strain>
    </source>
</reference>
<evidence type="ECO:0000256" key="1">
    <source>
        <dbReference type="SAM" id="Coils"/>
    </source>
</evidence>
<dbReference type="RefSeq" id="WP_221873527.1">
    <property type="nucleotide sequence ID" value="NZ_JACWFH010000012.1"/>
</dbReference>
<accession>A0ABS7K4W9</accession>
<dbReference type="InterPro" id="IPR010330">
    <property type="entry name" value="CoiA_nuc"/>
</dbReference>
<dbReference type="Pfam" id="PF06054">
    <property type="entry name" value="CoiA_nuc"/>
    <property type="match status" value="1"/>
</dbReference>
<feature type="domain" description="C2H2-type" evidence="2">
    <location>
        <begin position="56"/>
        <end position="77"/>
    </location>
</feature>
<name>A0ABS7K4W9_9BACI</name>
<keyword evidence="4" id="KW-1185">Reference proteome</keyword>
<dbReference type="InterPro" id="IPR013087">
    <property type="entry name" value="Znf_C2H2_type"/>
</dbReference>
<sequence length="740" mass="86226">MPRFAYIPYIEEYQQKFPNSIKDDFQDKFVLKVDSTTFTDEENKILKNKLKESIYCYSCDSSMYFRKQNGRHNHFVHTNKKECFEAESLAHASVKRNLYERFKSRGYEVFAERVFKSKRKQVRTDVAVIKNKDVLAIEVQASPTIKCSTIAERTNTYTEVGIPTAWVIVLDSFFGEGNFTSTKEQVLVQYEDGTSSYEERVLPFSVPSPFVVKGAIPKSFYYIMDTYKYVVAVNHEGHFFIIRKTDVLEESLEIFRMQQELVVDSLLATDIKSMEYEAAKNNEEYSYELKHTEGIHTIEKEFSGEDILKELGTEIDFKTAHDEELEQLKDEQPLDILQIIDETKKRDKLYAKKQYILNNIEEQLSALMDEKKKVDKTYEELNELLNVLRNKLLEPQEESKAKEEHQNNVENHNYGHKQRYRNHKASKVYSGGEILKKLGVNLKIASEEGHVQYAEPLENVPGISETEKNEILYAKKHFILEGLEDQLNSLMKEVQRVDKIYDELNELQINQYEKIELHEKKNNEVAGIKIRDENLTQTGTSQGDSIGRVEGIFQHNLKTLKPMKQILLSMVKEMLSERKLEQLSPYTTKGSPYLADSLLSFISERLKKKIKDLTSIDINDIYGSYNIASMEVGLILNEVIDLKVKEGREIMKLHNQEKKKKEVETLEEKALKNIKLQEELSRESQFKDNLCAEIEKMQSETGLNIVKDVNLLRRRNIQTIKNAHKSVKVDYERMTQLSLF</sequence>
<keyword evidence="1" id="KW-0175">Coiled coil</keyword>
<feature type="coiled-coil region" evidence="1">
    <location>
        <begin position="480"/>
        <end position="507"/>
    </location>
</feature>
<feature type="coiled-coil region" evidence="1">
    <location>
        <begin position="357"/>
        <end position="398"/>
    </location>
</feature>